<name>A0A1H0P0M0_9PSED</name>
<accession>A0A1H0P0M0</accession>
<dbReference type="InterPro" id="IPR016181">
    <property type="entry name" value="Acyl_CoA_acyltransferase"/>
</dbReference>
<evidence type="ECO:0000259" key="1">
    <source>
        <dbReference type="PROSITE" id="PS51186"/>
    </source>
</evidence>
<sequence>MAYDASINKRFKDETDGLTGEYWVESLRDGTPLLIRELMDSDRDRDLAFFNDLGKGKPHFHFLASFSNLVEPHDRLMDINLHDRMAYIALVYEGNQLVEIGTARYGAYEGDAHCEFAVAVCDRWQRHGVATLLLQHLMDTATRQGFSKISSLDSSGNEAMHGLAVSMGFTSNIDDTHGPKIFHEYILAP</sequence>
<dbReference type="AlphaFoldDB" id="A0A1H0P0M0"/>
<proteinExistence type="predicted"/>
<organism evidence="2 3">
    <name type="scientific">Pseudomonas arsenicoxydans</name>
    <dbReference type="NCBI Taxonomy" id="702115"/>
    <lineage>
        <taxon>Bacteria</taxon>
        <taxon>Pseudomonadati</taxon>
        <taxon>Pseudomonadota</taxon>
        <taxon>Gammaproteobacteria</taxon>
        <taxon>Pseudomonadales</taxon>
        <taxon>Pseudomonadaceae</taxon>
        <taxon>Pseudomonas</taxon>
    </lineage>
</organism>
<reference evidence="2 3" key="1">
    <citation type="submission" date="2016-10" db="EMBL/GenBank/DDBJ databases">
        <authorList>
            <person name="de Groot N.N."/>
        </authorList>
    </citation>
    <scope>NUCLEOTIDE SEQUENCE [LARGE SCALE GENOMIC DNA]</scope>
    <source>
        <strain evidence="2 3">CECT 7543</strain>
    </source>
</reference>
<dbReference type="PROSITE" id="PS51186">
    <property type="entry name" value="GNAT"/>
    <property type="match status" value="1"/>
</dbReference>
<dbReference type="EMBL" id="LT629705">
    <property type="protein sequence ID" value="SDO98481.1"/>
    <property type="molecule type" value="Genomic_DNA"/>
</dbReference>
<protein>
    <submittedName>
        <fullName evidence="2">Acetyltransferase (GNAT) family protein</fullName>
    </submittedName>
</protein>
<dbReference type="Pfam" id="PF00583">
    <property type="entry name" value="Acetyltransf_1"/>
    <property type="match status" value="1"/>
</dbReference>
<dbReference type="SUPFAM" id="SSF55729">
    <property type="entry name" value="Acyl-CoA N-acyltransferases (Nat)"/>
    <property type="match status" value="1"/>
</dbReference>
<evidence type="ECO:0000313" key="2">
    <source>
        <dbReference type="EMBL" id="SDO98481.1"/>
    </source>
</evidence>
<dbReference type="OrthoDB" id="9807426at2"/>
<evidence type="ECO:0000313" key="3">
    <source>
        <dbReference type="Proteomes" id="UP000198827"/>
    </source>
</evidence>
<dbReference type="Gene3D" id="3.40.630.30">
    <property type="match status" value="1"/>
</dbReference>
<dbReference type="CDD" id="cd04301">
    <property type="entry name" value="NAT_SF"/>
    <property type="match status" value="1"/>
</dbReference>
<keyword evidence="2" id="KW-0808">Transferase</keyword>
<dbReference type="InterPro" id="IPR000182">
    <property type="entry name" value="GNAT_dom"/>
</dbReference>
<dbReference type="RefSeq" id="WP_090183948.1">
    <property type="nucleotide sequence ID" value="NZ_LT629705.1"/>
</dbReference>
<feature type="domain" description="N-acetyltransferase" evidence="1">
    <location>
        <begin position="33"/>
        <end position="189"/>
    </location>
</feature>
<dbReference type="Proteomes" id="UP000198827">
    <property type="component" value="Chromosome I"/>
</dbReference>
<gene>
    <name evidence="2" type="ORF">SAMN04489798_4374</name>
</gene>
<dbReference type="GO" id="GO:0016747">
    <property type="term" value="F:acyltransferase activity, transferring groups other than amino-acyl groups"/>
    <property type="evidence" value="ECO:0007669"/>
    <property type="project" value="InterPro"/>
</dbReference>